<dbReference type="OrthoDB" id="5196680at2"/>
<name>A0A073IFN4_9RHOB</name>
<comment type="caution">
    <text evidence="1">The sequence shown here is derived from an EMBL/GenBank/DDBJ whole genome shotgun (WGS) entry which is preliminary data.</text>
</comment>
<organism evidence="1 2">
    <name type="scientific">Sulfitobacter donghicola DSW-25 = KCTC 12864 = JCM 14565</name>
    <dbReference type="NCBI Taxonomy" id="1300350"/>
    <lineage>
        <taxon>Bacteria</taxon>
        <taxon>Pseudomonadati</taxon>
        <taxon>Pseudomonadota</taxon>
        <taxon>Alphaproteobacteria</taxon>
        <taxon>Rhodobacterales</taxon>
        <taxon>Roseobacteraceae</taxon>
        <taxon>Sulfitobacter</taxon>
    </lineage>
</organism>
<dbReference type="EMBL" id="JAMC01000004">
    <property type="protein sequence ID" value="KEJ89168.1"/>
    <property type="molecule type" value="Genomic_DNA"/>
</dbReference>
<protein>
    <recommendedName>
        <fullName evidence="3">RNase NYN domain-containing protein</fullName>
    </recommendedName>
</protein>
<reference evidence="1 2" key="1">
    <citation type="submission" date="2014-01" db="EMBL/GenBank/DDBJ databases">
        <title>Sulfitobacter donghicola JCM 14565 Genome Sequencing.</title>
        <authorList>
            <person name="Lai Q."/>
            <person name="Hong Z."/>
        </authorList>
    </citation>
    <scope>NUCLEOTIDE SEQUENCE [LARGE SCALE GENOMIC DNA]</scope>
    <source>
        <strain evidence="1 2">JCM 14565</strain>
    </source>
</reference>
<dbReference type="Proteomes" id="UP000027734">
    <property type="component" value="Unassembled WGS sequence"/>
</dbReference>
<evidence type="ECO:0008006" key="3">
    <source>
        <dbReference type="Google" id="ProtNLM"/>
    </source>
</evidence>
<dbReference type="Gene3D" id="3.40.50.11980">
    <property type="match status" value="1"/>
</dbReference>
<evidence type="ECO:0000313" key="2">
    <source>
        <dbReference type="Proteomes" id="UP000027734"/>
    </source>
</evidence>
<keyword evidence="2" id="KW-1185">Reference proteome</keyword>
<evidence type="ECO:0000313" key="1">
    <source>
        <dbReference type="EMBL" id="KEJ89168.1"/>
    </source>
</evidence>
<dbReference type="STRING" id="1300350.Z948_1002"/>
<dbReference type="AlphaFoldDB" id="A0A073IFN4"/>
<sequence length="132" mass="14783">MKVTVLVDGSNTLFWGGEQARPELPKAVATSLVARRFQPVVFFDHSIDRWMNSAALDGLRMIAEVIIAPRGTKADALLLAACQGGKIQIISNDRFRDWRPDYPHMRKEWFVTGSIGKGQRVSFSKKLRSAPL</sequence>
<gene>
    <name evidence="1" type="ORF">DSW25_12995</name>
</gene>
<dbReference type="RefSeq" id="WP_156023518.1">
    <property type="nucleotide sequence ID" value="NZ_JAMC01000004.1"/>
</dbReference>
<accession>A0A073IFN4</accession>
<proteinExistence type="predicted"/>